<dbReference type="Pfam" id="PF10844">
    <property type="entry name" value="DUF2577"/>
    <property type="match status" value="1"/>
</dbReference>
<dbReference type="RefSeq" id="WP_110291964.1">
    <property type="nucleotide sequence ID" value="NZ_QICS01000019.1"/>
</dbReference>
<accession>A0A318ER13</accession>
<protein>
    <submittedName>
        <fullName evidence="1">Uncharacterized protein DUF2577</fullName>
    </submittedName>
</protein>
<comment type="caution">
    <text evidence="1">The sequence shown here is derived from an EMBL/GenBank/DDBJ whole genome shotgun (WGS) entry which is preliminary data.</text>
</comment>
<dbReference type="EMBL" id="QICS01000019">
    <property type="protein sequence ID" value="PXV85084.1"/>
    <property type="molecule type" value="Genomic_DNA"/>
</dbReference>
<gene>
    <name evidence="1" type="ORF">C8E03_1198</name>
</gene>
<dbReference type="Proteomes" id="UP000247523">
    <property type="component" value="Unassembled WGS sequence"/>
</dbReference>
<dbReference type="AlphaFoldDB" id="A0A318ER13"/>
<evidence type="ECO:0000313" key="1">
    <source>
        <dbReference type="EMBL" id="PXV85084.1"/>
    </source>
</evidence>
<proteinExistence type="predicted"/>
<dbReference type="InterPro" id="IPR022555">
    <property type="entry name" value="DUF2577"/>
</dbReference>
<evidence type="ECO:0000313" key="2">
    <source>
        <dbReference type="Proteomes" id="UP000247523"/>
    </source>
</evidence>
<organism evidence="1 2">
    <name type="scientific">Lachnotalea glycerini</name>
    <dbReference type="NCBI Taxonomy" id="1763509"/>
    <lineage>
        <taxon>Bacteria</taxon>
        <taxon>Bacillati</taxon>
        <taxon>Bacillota</taxon>
        <taxon>Clostridia</taxon>
        <taxon>Lachnospirales</taxon>
        <taxon>Lachnospiraceae</taxon>
        <taxon>Lachnotalea</taxon>
    </lineage>
</organism>
<reference evidence="1 2" key="1">
    <citation type="submission" date="2018-05" db="EMBL/GenBank/DDBJ databases">
        <title>Genomic Encyclopedia of Type Strains, Phase IV (KMG-IV): sequencing the most valuable type-strain genomes for metagenomic binning, comparative biology and taxonomic classification.</title>
        <authorList>
            <person name="Goeker M."/>
        </authorList>
    </citation>
    <scope>NUCLEOTIDE SEQUENCE [LARGE SCALE GENOMIC DNA]</scope>
    <source>
        <strain evidence="1 2">DSM 28816</strain>
    </source>
</reference>
<sequence length="119" mass="13265">MADMNKAIKQVAMAAVNESEPATFLYGTVTSVSPLQIQVEQKLLLSKEFLVLTKNVINYEAEIEIDWSTESETCTAAHEHKITGKKKVKVLNALKSNDKVILLKQQGGQMYLVIDRVKS</sequence>
<name>A0A318ER13_9FIRM</name>